<dbReference type="PROSITE" id="PS01088">
    <property type="entry name" value="CAP_1"/>
    <property type="match status" value="1"/>
</dbReference>
<keyword evidence="4" id="KW-1185">Reference proteome</keyword>
<dbReference type="GO" id="GO:0003779">
    <property type="term" value="F:actin binding"/>
    <property type="evidence" value="ECO:0007669"/>
    <property type="project" value="InterPro"/>
</dbReference>
<dbReference type="InterPro" id="IPR018106">
    <property type="entry name" value="CAP_CS_N"/>
</dbReference>
<dbReference type="Pfam" id="PF01213">
    <property type="entry name" value="CAP_N-CM"/>
    <property type="match status" value="1"/>
</dbReference>
<dbReference type="EMBL" id="JANIEX010000319">
    <property type="protein sequence ID" value="KAJ3568876.1"/>
    <property type="molecule type" value="Genomic_DNA"/>
</dbReference>
<dbReference type="GO" id="GO:0005737">
    <property type="term" value="C:cytoplasm"/>
    <property type="evidence" value="ECO:0007669"/>
    <property type="project" value="TreeGrafter"/>
</dbReference>
<comment type="caution">
    <text evidence="3">The sequence shown here is derived from an EMBL/GenBank/DDBJ whole genome shotgun (WGS) entry which is preliminary data.</text>
</comment>
<dbReference type="GO" id="GO:0019933">
    <property type="term" value="P:cAMP-mediated signaling"/>
    <property type="evidence" value="ECO:0007669"/>
    <property type="project" value="TreeGrafter"/>
</dbReference>
<accession>A0AAD5VU51</accession>
<dbReference type="GO" id="GO:0007015">
    <property type="term" value="P:actin filament organization"/>
    <property type="evidence" value="ECO:0007669"/>
    <property type="project" value="TreeGrafter"/>
</dbReference>
<feature type="region of interest" description="Disordered" evidence="1">
    <location>
        <begin position="28"/>
        <end position="64"/>
    </location>
</feature>
<gene>
    <name evidence="3" type="ORF">NP233_g5429</name>
</gene>
<evidence type="ECO:0000313" key="3">
    <source>
        <dbReference type="EMBL" id="KAJ3568876.1"/>
    </source>
</evidence>
<dbReference type="InterPro" id="IPR013992">
    <property type="entry name" value="Adenylate_cyclase-assoc_CAP_N"/>
</dbReference>
<dbReference type="InterPro" id="IPR036222">
    <property type="entry name" value="CAP_N_sf"/>
</dbReference>
<dbReference type="AlphaFoldDB" id="A0AAD5VU51"/>
<evidence type="ECO:0000259" key="2">
    <source>
        <dbReference type="Pfam" id="PF21938"/>
    </source>
</evidence>
<proteinExistence type="predicted"/>
<dbReference type="Proteomes" id="UP001213000">
    <property type="component" value="Unassembled WGS sequence"/>
</dbReference>
<evidence type="ECO:0000256" key="1">
    <source>
        <dbReference type="SAM" id="MobiDB-lite"/>
    </source>
</evidence>
<dbReference type="PANTHER" id="PTHR10652">
    <property type="entry name" value="ADENYLYL CYCLASE-ASSOCIATED PROTEIN"/>
    <property type="match status" value="1"/>
</dbReference>
<name>A0AAD5VU51_9AGAR</name>
<dbReference type="Pfam" id="PF21938">
    <property type="entry name" value="CAP_N"/>
    <property type="match status" value="1"/>
</dbReference>
<feature type="domain" description="CAP N-terminal" evidence="2">
    <location>
        <begin position="71"/>
        <end position="197"/>
    </location>
</feature>
<sequence length="197" mass="21371">MASSQGLYSLATIIKRLEAATSRLEDIATSQSTSGPAPATASSTASTPVNCGASSAPSPASTTSTTSCRCFVAAKITPWVELSKSLNVPLINEIATLVSKEYDELRNFLVLVGSCQKPDQETFQELLSPIQKAIEAFSKAKDSYRRERESFGHLQFASEAAVAVGWVVNDRPAQYVKDVKESSEYYGNRVMKDFKDK</sequence>
<dbReference type="SUPFAM" id="SSF101278">
    <property type="entry name" value="N-terminal domain of adenylylcyclase associated protein, CAP"/>
    <property type="match status" value="1"/>
</dbReference>
<dbReference type="PANTHER" id="PTHR10652:SF0">
    <property type="entry name" value="ADENYLYL CYCLASE-ASSOCIATED PROTEIN"/>
    <property type="match status" value="1"/>
</dbReference>
<evidence type="ECO:0000313" key="4">
    <source>
        <dbReference type="Proteomes" id="UP001213000"/>
    </source>
</evidence>
<dbReference type="GO" id="GO:0008179">
    <property type="term" value="F:adenylate cyclase binding"/>
    <property type="evidence" value="ECO:0007669"/>
    <property type="project" value="TreeGrafter"/>
</dbReference>
<organism evidence="3 4">
    <name type="scientific">Leucocoprinus birnbaumii</name>
    <dbReference type="NCBI Taxonomy" id="56174"/>
    <lineage>
        <taxon>Eukaryota</taxon>
        <taxon>Fungi</taxon>
        <taxon>Dikarya</taxon>
        <taxon>Basidiomycota</taxon>
        <taxon>Agaricomycotina</taxon>
        <taxon>Agaricomycetes</taxon>
        <taxon>Agaricomycetidae</taxon>
        <taxon>Agaricales</taxon>
        <taxon>Agaricineae</taxon>
        <taxon>Agaricaceae</taxon>
        <taxon>Leucocoprinus</taxon>
    </lineage>
</organism>
<protein>
    <recommendedName>
        <fullName evidence="2">CAP N-terminal domain-containing protein</fullName>
    </recommendedName>
</protein>
<dbReference type="Gene3D" id="1.25.40.330">
    <property type="entry name" value="Adenylate cyclase-associated CAP, N-terminal domain"/>
    <property type="match status" value="1"/>
</dbReference>
<reference evidence="3" key="1">
    <citation type="submission" date="2022-07" db="EMBL/GenBank/DDBJ databases">
        <title>Genome Sequence of Leucocoprinus birnbaumii.</title>
        <authorList>
            <person name="Buettner E."/>
        </authorList>
    </citation>
    <scope>NUCLEOTIDE SEQUENCE</scope>
    <source>
        <strain evidence="3">VT141</strain>
    </source>
</reference>
<dbReference type="InterPro" id="IPR001837">
    <property type="entry name" value="Adenylate_cyclase-assoc_CAP"/>
</dbReference>
<dbReference type="InterPro" id="IPR053950">
    <property type="entry name" value="CAP_N"/>
</dbReference>